<evidence type="ECO:0000259" key="3">
    <source>
        <dbReference type="Pfam" id="PF12172"/>
    </source>
</evidence>
<feature type="compositionally biased region" description="Basic and acidic residues" evidence="1">
    <location>
        <begin position="137"/>
        <end position="148"/>
    </location>
</feature>
<proteinExistence type="predicted"/>
<dbReference type="AlphaFoldDB" id="A0A4V2ZWV7"/>
<dbReference type="PANTHER" id="PTHR34075:SF5">
    <property type="entry name" value="BLR3430 PROTEIN"/>
    <property type="match status" value="1"/>
</dbReference>
<dbReference type="InterPro" id="IPR002878">
    <property type="entry name" value="ChsH2_C"/>
</dbReference>
<feature type="domain" description="ChsH2 rubredoxin-like zinc ribbon" evidence="3">
    <location>
        <begin position="23"/>
        <end position="58"/>
    </location>
</feature>
<dbReference type="InterPro" id="IPR012340">
    <property type="entry name" value="NA-bd_OB-fold"/>
</dbReference>
<protein>
    <submittedName>
        <fullName evidence="4">Nucleic acid-binding protein</fullName>
    </submittedName>
</protein>
<dbReference type="InterPro" id="IPR052513">
    <property type="entry name" value="Thioester_dehydratase-like"/>
</dbReference>
<name>A0A4V2ZWV7_9GAMM</name>
<dbReference type="SUPFAM" id="SSF50249">
    <property type="entry name" value="Nucleic acid-binding proteins"/>
    <property type="match status" value="1"/>
</dbReference>
<dbReference type="InterPro" id="IPR022002">
    <property type="entry name" value="ChsH2_Znr"/>
</dbReference>
<dbReference type="Proteomes" id="UP000295554">
    <property type="component" value="Unassembled WGS sequence"/>
</dbReference>
<dbReference type="Gene3D" id="6.10.30.10">
    <property type="match status" value="1"/>
</dbReference>
<comment type="caution">
    <text evidence="4">The sequence shown here is derived from an EMBL/GenBank/DDBJ whole genome shotgun (WGS) entry which is preliminary data.</text>
</comment>
<gene>
    <name evidence="4" type="ORF">E2F43_18830</name>
</gene>
<dbReference type="PANTHER" id="PTHR34075">
    <property type="entry name" value="BLR3430 PROTEIN"/>
    <property type="match status" value="1"/>
</dbReference>
<accession>A0A4V2ZWV7</accession>
<keyword evidence="5" id="KW-1185">Reference proteome</keyword>
<sequence>MFLRESNPLRPAPIRNRDNAFFWDGAIQQELRIQRCNNCGQMQHPPGPMCPGCLGTDMGYTIASGQGQLYSWIIPRYPAVPMFEEGFIVALVNLKEGVRVLSNLCGIEPEEITSGMEVDVFFADTQEQGKVPQFRPRRTESHPSSKPC</sequence>
<reference evidence="4 5" key="1">
    <citation type="submission" date="2019-03" db="EMBL/GenBank/DDBJ databases">
        <title>Seongchinamella monodicae gen. nov., sp. nov., a novel member of the Gammaproteobacteria isolated from a tidal mudflat of beach.</title>
        <authorList>
            <person name="Yang H.G."/>
            <person name="Kang J.W."/>
            <person name="Lee S.D."/>
        </authorList>
    </citation>
    <scope>NUCLEOTIDE SEQUENCE [LARGE SCALE GENOMIC DNA]</scope>
    <source>
        <strain evidence="4 5">GH4-78</strain>
    </source>
</reference>
<evidence type="ECO:0000313" key="4">
    <source>
        <dbReference type="EMBL" id="TDG11312.1"/>
    </source>
</evidence>
<evidence type="ECO:0000313" key="5">
    <source>
        <dbReference type="Proteomes" id="UP000295554"/>
    </source>
</evidence>
<dbReference type="OrthoDB" id="3182121at2"/>
<evidence type="ECO:0000256" key="1">
    <source>
        <dbReference type="SAM" id="MobiDB-lite"/>
    </source>
</evidence>
<dbReference type="EMBL" id="SMSE01000007">
    <property type="protein sequence ID" value="TDG11312.1"/>
    <property type="molecule type" value="Genomic_DNA"/>
</dbReference>
<feature type="domain" description="ChsH2 C-terminal OB-fold" evidence="2">
    <location>
        <begin position="63"/>
        <end position="120"/>
    </location>
</feature>
<feature type="region of interest" description="Disordered" evidence="1">
    <location>
        <begin position="129"/>
        <end position="148"/>
    </location>
</feature>
<organism evidence="4 5">
    <name type="scientific">Seongchinamella unica</name>
    <dbReference type="NCBI Taxonomy" id="2547392"/>
    <lineage>
        <taxon>Bacteria</taxon>
        <taxon>Pseudomonadati</taxon>
        <taxon>Pseudomonadota</taxon>
        <taxon>Gammaproteobacteria</taxon>
        <taxon>Cellvibrionales</taxon>
        <taxon>Halieaceae</taxon>
        <taxon>Seongchinamella</taxon>
    </lineage>
</organism>
<dbReference type="Pfam" id="PF01796">
    <property type="entry name" value="OB_ChsH2_C"/>
    <property type="match status" value="1"/>
</dbReference>
<dbReference type="Pfam" id="PF12172">
    <property type="entry name" value="zf-ChsH2"/>
    <property type="match status" value="1"/>
</dbReference>
<evidence type="ECO:0000259" key="2">
    <source>
        <dbReference type="Pfam" id="PF01796"/>
    </source>
</evidence>